<dbReference type="PROSITE" id="PS50048">
    <property type="entry name" value="ZN2_CY6_FUNGAL_2"/>
    <property type="match status" value="1"/>
</dbReference>
<dbReference type="GO" id="GO:0001228">
    <property type="term" value="F:DNA-binding transcription activator activity, RNA polymerase II-specific"/>
    <property type="evidence" value="ECO:0007669"/>
    <property type="project" value="TreeGrafter"/>
</dbReference>
<dbReference type="InterPro" id="IPR001138">
    <property type="entry name" value="Zn2Cys6_DnaBD"/>
</dbReference>
<dbReference type="GO" id="GO:0003677">
    <property type="term" value="F:DNA binding"/>
    <property type="evidence" value="ECO:0007669"/>
    <property type="project" value="UniProtKB-KW"/>
</dbReference>
<protein>
    <submittedName>
        <fullName evidence="7">Sterol uptake control protein 2</fullName>
    </submittedName>
</protein>
<dbReference type="Gene3D" id="4.10.240.10">
    <property type="entry name" value="Zn(2)-C6 fungal-type DNA-binding domain"/>
    <property type="match status" value="1"/>
</dbReference>
<organism evidence="7 8">
    <name type="scientific">Aspergillus awamori</name>
    <name type="common">Black koji mold</name>
    <dbReference type="NCBI Taxonomy" id="105351"/>
    <lineage>
        <taxon>Eukaryota</taxon>
        <taxon>Fungi</taxon>
        <taxon>Dikarya</taxon>
        <taxon>Ascomycota</taxon>
        <taxon>Pezizomycotina</taxon>
        <taxon>Eurotiomycetes</taxon>
        <taxon>Eurotiomycetidae</taxon>
        <taxon>Eurotiales</taxon>
        <taxon>Aspergillaceae</taxon>
        <taxon>Aspergillus</taxon>
    </lineage>
</organism>
<dbReference type="Proteomes" id="UP000286921">
    <property type="component" value="Unassembled WGS sequence"/>
</dbReference>
<dbReference type="GO" id="GO:0008270">
    <property type="term" value="F:zinc ion binding"/>
    <property type="evidence" value="ECO:0007669"/>
    <property type="project" value="InterPro"/>
</dbReference>
<dbReference type="PANTHER" id="PTHR47784">
    <property type="entry name" value="STEROL UPTAKE CONTROL PROTEIN 2"/>
    <property type="match status" value="1"/>
</dbReference>
<name>A0A401KYR4_ASPAW</name>
<dbReference type="Pfam" id="PF00172">
    <property type="entry name" value="Zn_clus"/>
    <property type="match status" value="1"/>
</dbReference>
<evidence type="ECO:0000313" key="8">
    <source>
        <dbReference type="Proteomes" id="UP000286921"/>
    </source>
</evidence>
<dbReference type="SMART" id="SM00066">
    <property type="entry name" value="GAL4"/>
    <property type="match status" value="1"/>
</dbReference>
<evidence type="ECO:0000313" key="7">
    <source>
        <dbReference type="EMBL" id="GCB24455.1"/>
    </source>
</evidence>
<evidence type="ECO:0000259" key="6">
    <source>
        <dbReference type="PROSITE" id="PS50048"/>
    </source>
</evidence>
<evidence type="ECO:0000256" key="3">
    <source>
        <dbReference type="ARBA" id="ARBA00023163"/>
    </source>
</evidence>
<dbReference type="EMBL" id="BDHI01000018">
    <property type="protein sequence ID" value="GCB24455.1"/>
    <property type="molecule type" value="Genomic_DNA"/>
</dbReference>
<keyword evidence="3" id="KW-0804">Transcription</keyword>
<dbReference type="SUPFAM" id="SSF57701">
    <property type="entry name" value="Zn2/Cys6 DNA-binding domain"/>
    <property type="match status" value="1"/>
</dbReference>
<keyword evidence="8" id="KW-1185">Reference proteome</keyword>
<dbReference type="STRING" id="105351.A0A401KYR4"/>
<evidence type="ECO:0000256" key="2">
    <source>
        <dbReference type="ARBA" id="ARBA00023125"/>
    </source>
</evidence>
<dbReference type="Pfam" id="PF11951">
    <property type="entry name" value="Fungal_trans_2"/>
    <property type="match status" value="1"/>
</dbReference>
<accession>A0A401KYR4</accession>
<dbReference type="AlphaFoldDB" id="A0A401KYR4"/>
<feature type="domain" description="Zn(2)-C6 fungal-type" evidence="6">
    <location>
        <begin position="13"/>
        <end position="42"/>
    </location>
</feature>
<dbReference type="InterPro" id="IPR021858">
    <property type="entry name" value="Fun_TF"/>
</dbReference>
<dbReference type="CDD" id="cd00067">
    <property type="entry name" value="GAL4"/>
    <property type="match status" value="1"/>
</dbReference>
<feature type="region of interest" description="Disordered" evidence="5">
    <location>
        <begin position="51"/>
        <end position="76"/>
    </location>
</feature>
<sequence length="458" mass="51784">MPPRRSHKKSRNGCELCKKRRVKCDEQDPCSNCLTRGTTCSYERRPSPLAHRNGSHISVSSSGSEAIDERTRRNSALPSPRKDIYDSFYRKMTVLAWSSEWTGRDPELMHHYSLYTSRSIARRPEMQQVWQVEIPKIAYSHEFLMHGILALSALHIASNCPAKYSSYMKSSRYYITLALRSFRKALLSPTAENCCALFASSSIIMVYTFATPTEPDSAGAWAILESVIEIFKLCRGILALKAFIDSIRNSPLRPLFRQDFDASVCIAKGNPNKLFLGIENELHQLSYFLDAELPENHQKFPCGHALEQLDFSFKCIQNAELPLECGMIYIWPLSFEEEFMHLLKEMNVYLSNRLPAIARYPEVMVGGTSWPVLGIQPLNHLEHATQIIAEATPLLELDKQPSAQEIPGKFNNLQPIVEDITLIKNAVNNILASPTPVTFDAATRIASWADVDRSDTPL</sequence>
<comment type="caution">
    <text evidence="7">The sequence shown here is derived from an EMBL/GenBank/DDBJ whole genome shotgun (WGS) entry which is preliminary data.</text>
</comment>
<dbReference type="PROSITE" id="PS00463">
    <property type="entry name" value="ZN2_CY6_FUNGAL_1"/>
    <property type="match status" value="1"/>
</dbReference>
<evidence type="ECO:0000256" key="1">
    <source>
        <dbReference type="ARBA" id="ARBA00023015"/>
    </source>
</evidence>
<evidence type="ECO:0000256" key="5">
    <source>
        <dbReference type="SAM" id="MobiDB-lite"/>
    </source>
</evidence>
<keyword evidence="4" id="KW-0539">Nucleus</keyword>
<keyword evidence="1" id="KW-0805">Transcription regulation</keyword>
<dbReference type="InterPro" id="IPR053157">
    <property type="entry name" value="Sterol_Uptake_Regulator"/>
</dbReference>
<keyword evidence="2" id="KW-0238">DNA-binding</keyword>
<dbReference type="InterPro" id="IPR036864">
    <property type="entry name" value="Zn2-C6_fun-type_DNA-bd_sf"/>
</dbReference>
<feature type="compositionally biased region" description="Low complexity" evidence="5">
    <location>
        <begin position="55"/>
        <end position="64"/>
    </location>
</feature>
<reference evidence="7 8" key="1">
    <citation type="submission" date="2016-09" db="EMBL/GenBank/DDBJ databases">
        <title>Aspergillus awamori IFM 58123T.</title>
        <authorList>
            <person name="Kusuya Y."/>
            <person name="Shimizu M."/>
            <person name="Takahashi H."/>
            <person name="Yaguchi T."/>
        </authorList>
    </citation>
    <scope>NUCLEOTIDE SEQUENCE [LARGE SCALE GENOMIC DNA]</scope>
    <source>
        <strain evidence="7 8">IFM 58123</strain>
    </source>
</reference>
<gene>
    <name evidence="7" type="ORF">AAWM_07340</name>
</gene>
<dbReference type="PANTHER" id="PTHR47784:SF5">
    <property type="entry name" value="STEROL UPTAKE CONTROL PROTEIN 2"/>
    <property type="match status" value="1"/>
</dbReference>
<evidence type="ECO:0000256" key="4">
    <source>
        <dbReference type="ARBA" id="ARBA00023242"/>
    </source>
</evidence>
<proteinExistence type="predicted"/>